<feature type="transmembrane region" description="Helical" evidence="1">
    <location>
        <begin position="114"/>
        <end position="133"/>
    </location>
</feature>
<feature type="transmembrane region" description="Helical" evidence="1">
    <location>
        <begin position="52"/>
        <end position="71"/>
    </location>
</feature>
<dbReference type="EMBL" id="QFXC01000013">
    <property type="protein sequence ID" value="RDH81646.1"/>
    <property type="molecule type" value="Genomic_DNA"/>
</dbReference>
<comment type="caution">
    <text evidence="2">The sequence shown here is derived from an EMBL/GenBank/DDBJ whole genome shotgun (WGS) entry which is preliminary data.</text>
</comment>
<feature type="transmembrane region" description="Helical" evidence="1">
    <location>
        <begin position="21"/>
        <end position="40"/>
    </location>
</feature>
<proteinExistence type="predicted"/>
<keyword evidence="1" id="KW-1133">Transmembrane helix</keyword>
<keyword evidence="3" id="KW-1185">Reference proteome</keyword>
<evidence type="ECO:0000256" key="1">
    <source>
        <dbReference type="SAM" id="Phobius"/>
    </source>
</evidence>
<evidence type="ECO:0000313" key="2">
    <source>
        <dbReference type="EMBL" id="RDH81646.1"/>
    </source>
</evidence>
<feature type="transmembrane region" description="Helical" evidence="1">
    <location>
        <begin position="145"/>
        <end position="164"/>
    </location>
</feature>
<evidence type="ECO:0008006" key="4">
    <source>
        <dbReference type="Google" id="ProtNLM"/>
    </source>
</evidence>
<name>A0A370DBU0_9GAMM</name>
<feature type="transmembrane region" description="Helical" evidence="1">
    <location>
        <begin position="83"/>
        <end position="102"/>
    </location>
</feature>
<reference evidence="2 3" key="1">
    <citation type="journal article" date="2018" name="ISME J.">
        <title>Endosymbiont genomes yield clues of tubeworm success.</title>
        <authorList>
            <person name="Li Y."/>
            <person name="Liles M.R."/>
            <person name="Halanych K.M."/>
        </authorList>
    </citation>
    <scope>NUCLEOTIDE SEQUENCE [LARGE SCALE GENOMIC DNA]</scope>
    <source>
        <strain evidence="2">A1464</strain>
    </source>
</reference>
<keyword evidence="1" id="KW-0472">Membrane</keyword>
<evidence type="ECO:0000313" key="3">
    <source>
        <dbReference type="Proteomes" id="UP000254266"/>
    </source>
</evidence>
<protein>
    <recommendedName>
        <fullName evidence="4">Yip1 domain-containing protein</fullName>
    </recommendedName>
</protein>
<dbReference type="Proteomes" id="UP000254266">
    <property type="component" value="Unassembled WGS sequence"/>
</dbReference>
<dbReference type="AlphaFoldDB" id="A0A370DBU0"/>
<gene>
    <name evidence="2" type="ORF">DIZ80_16385</name>
</gene>
<accession>A0A370DBU0</accession>
<organism evidence="2 3">
    <name type="scientific">endosymbiont of Galathealinum brachiosum</name>
    <dbReference type="NCBI Taxonomy" id="2200906"/>
    <lineage>
        <taxon>Bacteria</taxon>
        <taxon>Pseudomonadati</taxon>
        <taxon>Pseudomonadota</taxon>
        <taxon>Gammaproteobacteria</taxon>
        <taxon>sulfur-oxidizing symbionts</taxon>
    </lineage>
</organism>
<keyword evidence="1" id="KW-0812">Transmembrane</keyword>
<sequence length="169" mass="18879">MNSFLKLLLGVLIFNKGPQDFPHSITLMRICLLGYFVTGLPSVMTHAGLEKAILAMALDVALLMLFVYFCLQAFSKSARYIQTITSLAFVGVFFQILMYPLVSEIGVDVKQGDPTLSLILLVAIWMFSIYVYIFKESFSIRLPAAIGLVICYGFMSQIISSLLFPELIQ</sequence>